<sequence>GTLTSPVSDHWRCYSAYLASWSRQAETVVML</sequence>
<organism evidence="1">
    <name type="scientific">Aphanomyces astaci</name>
    <name type="common">Crayfish plague agent</name>
    <dbReference type="NCBI Taxonomy" id="112090"/>
    <lineage>
        <taxon>Eukaryota</taxon>
        <taxon>Sar</taxon>
        <taxon>Stramenopiles</taxon>
        <taxon>Oomycota</taxon>
        <taxon>Saprolegniomycetes</taxon>
        <taxon>Saprolegniales</taxon>
        <taxon>Verrucalvaceae</taxon>
        <taxon>Aphanomyces</taxon>
    </lineage>
</organism>
<dbReference type="GeneID" id="20815167"/>
<dbReference type="AlphaFoldDB" id="W4FYJ6"/>
<dbReference type="RefSeq" id="XP_009838941.1">
    <property type="nucleotide sequence ID" value="XM_009840639.1"/>
</dbReference>
<gene>
    <name evidence="1" type="ORF">H257_13171</name>
</gene>
<proteinExistence type="predicted"/>
<accession>W4FYJ6</accession>
<dbReference type="VEuPathDB" id="FungiDB:H257_13171"/>
<reference evidence="1" key="1">
    <citation type="submission" date="2013-12" db="EMBL/GenBank/DDBJ databases">
        <title>The Genome Sequence of Aphanomyces astaci APO3.</title>
        <authorList>
            <consortium name="The Broad Institute Genomics Platform"/>
            <person name="Russ C."/>
            <person name="Tyler B."/>
            <person name="van West P."/>
            <person name="Dieguez-Uribeondo J."/>
            <person name="Young S.K."/>
            <person name="Zeng Q."/>
            <person name="Gargeya S."/>
            <person name="Fitzgerald M."/>
            <person name="Abouelleil A."/>
            <person name="Alvarado L."/>
            <person name="Chapman S.B."/>
            <person name="Gainer-Dewar J."/>
            <person name="Goldberg J."/>
            <person name="Griggs A."/>
            <person name="Gujja S."/>
            <person name="Hansen M."/>
            <person name="Howarth C."/>
            <person name="Imamovic A."/>
            <person name="Ireland A."/>
            <person name="Larimer J."/>
            <person name="McCowan C."/>
            <person name="Murphy C."/>
            <person name="Pearson M."/>
            <person name="Poon T.W."/>
            <person name="Priest M."/>
            <person name="Roberts A."/>
            <person name="Saif S."/>
            <person name="Shea T."/>
            <person name="Sykes S."/>
            <person name="Wortman J."/>
            <person name="Nusbaum C."/>
            <person name="Birren B."/>
        </authorList>
    </citation>
    <scope>NUCLEOTIDE SEQUENCE [LARGE SCALE GENOMIC DNA]</scope>
    <source>
        <strain evidence="1">APO3</strain>
    </source>
</reference>
<name>W4FYJ6_APHAT</name>
<dbReference type="EMBL" id="KI913158">
    <property type="protein sequence ID" value="ETV71753.1"/>
    <property type="molecule type" value="Genomic_DNA"/>
</dbReference>
<evidence type="ECO:0000313" key="1">
    <source>
        <dbReference type="EMBL" id="ETV71753.1"/>
    </source>
</evidence>
<feature type="non-terminal residue" evidence="1">
    <location>
        <position position="1"/>
    </location>
</feature>
<protein>
    <submittedName>
        <fullName evidence="1">Uncharacterized protein</fullName>
    </submittedName>
</protein>